<feature type="compositionally biased region" description="Polar residues" evidence="1">
    <location>
        <begin position="269"/>
        <end position="279"/>
    </location>
</feature>
<evidence type="ECO:0000256" key="1">
    <source>
        <dbReference type="SAM" id="MobiDB-lite"/>
    </source>
</evidence>
<feature type="compositionally biased region" description="Basic residues" evidence="1">
    <location>
        <begin position="42"/>
        <end position="54"/>
    </location>
</feature>
<proteinExistence type="predicted"/>
<feature type="non-terminal residue" evidence="2">
    <location>
        <position position="296"/>
    </location>
</feature>
<evidence type="ECO:0000313" key="3">
    <source>
        <dbReference type="Proteomes" id="UP001497623"/>
    </source>
</evidence>
<reference evidence="2 3" key="1">
    <citation type="submission" date="2024-05" db="EMBL/GenBank/DDBJ databases">
        <authorList>
            <person name="Wallberg A."/>
        </authorList>
    </citation>
    <scope>NUCLEOTIDE SEQUENCE [LARGE SCALE GENOMIC DNA]</scope>
</reference>
<feature type="region of interest" description="Disordered" evidence="1">
    <location>
        <begin position="1"/>
        <end position="54"/>
    </location>
</feature>
<evidence type="ECO:0000313" key="2">
    <source>
        <dbReference type="EMBL" id="CAL4184220.1"/>
    </source>
</evidence>
<comment type="caution">
    <text evidence="2">The sequence shown here is derived from an EMBL/GenBank/DDBJ whole genome shotgun (WGS) entry which is preliminary data.</text>
</comment>
<organism evidence="2 3">
    <name type="scientific">Meganyctiphanes norvegica</name>
    <name type="common">Northern krill</name>
    <name type="synonym">Thysanopoda norvegica</name>
    <dbReference type="NCBI Taxonomy" id="48144"/>
    <lineage>
        <taxon>Eukaryota</taxon>
        <taxon>Metazoa</taxon>
        <taxon>Ecdysozoa</taxon>
        <taxon>Arthropoda</taxon>
        <taxon>Crustacea</taxon>
        <taxon>Multicrustacea</taxon>
        <taxon>Malacostraca</taxon>
        <taxon>Eumalacostraca</taxon>
        <taxon>Eucarida</taxon>
        <taxon>Euphausiacea</taxon>
        <taxon>Euphausiidae</taxon>
        <taxon>Meganyctiphanes</taxon>
    </lineage>
</organism>
<name>A0AAV2SC67_MEGNR</name>
<dbReference type="AlphaFoldDB" id="A0AAV2SC67"/>
<sequence>MGLWGKRGDGHHKKKEKRRGHSSRSGSYSDDYRITPELQMKNGHKHGGHIHNSNHKGLYPGDERCCSRDGGPCCSEDEYCCSQDIRAYSPIKPHPDPPIQQRRSRSSSGSRRNSMLGGMGIVVMDGNRVDVRRHSLAPSPTHLAPSPTQCLSCASSCDTCSWSPAMGPVTQIPPMKNSLFTSPMALPVPDIPYDPVSYDEMPYELLAPYPGKPFNNGSPTRGHSPVRRYTASEGQHSGLIVTGPPRKPSSEMAFRSPTSHLGGRHRKNLNSQMVSTRKNPPQPSYQPPIYQYSPNG</sequence>
<dbReference type="Proteomes" id="UP001497623">
    <property type="component" value="Unassembled WGS sequence"/>
</dbReference>
<dbReference type="EMBL" id="CAXKWB010061337">
    <property type="protein sequence ID" value="CAL4184220.1"/>
    <property type="molecule type" value="Genomic_DNA"/>
</dbReference>
<protein>
    <submittedName>
        <fullName evidence="2">Uncharacterized protein</fullName>
    </submittedName>
</protein>
<feature type="compositionally biased region" description="Low complexity" evidence="1">
    <location>
        <begin position="287"/>
        <end position="296"/>
    </location>
</feature>
<gene>
    <name evidence="2" type="ORF">MNOR_LOCUS35781</name>
</gene>
<feature type="compositionally biased region" description="Basic residues" evidence="1">
    <location>
        <begin position="9"/>
        <end position="22"/>
    </location>
</feature>
<keyword evidence="3" id="KW-1185">Reference proteome</keyword>
<feature type="region of interest" description="Disordered" evidence="1">
    <location>
        <begin position="90"/>
        <end position="117"/>
    </location>
</feature>
<accession>A0AAV2SC67</accession>
<feature type="region of interest" description="Disordered" evidence="1">
    <location>
        <begin position="214"/>
        <end position="296"/>
    </location>
</feature>